<dbReference type="SUPFAM" id="SSF56349">
    <property type="entry name" value="DNA breaking-rejoining enzymes"/>
    <property type="match status" value="1"/>
</dbReference>
<evidence type="ECO:0000256" key="1">
    <source>
        <dbReference type="ARBA" id="ARBA00023172"/>
    </source>
</evidence>
<feature type="region of interest" description="Disordered" evidence="2">
    <location>
        <begin position="642"/>
        <end position="667"/>
    </location>
</feature>
<dbReference type="AlphaFoldDB" id="A0A9P1D1N9"/>
<protein>
    <submittedName>
        <fullName evidence="3">Uncharacterized protein</fullName>
    </submittedName>
</protein>
<reference evidence="4" key="2">
    <citation type="submission" date="2024-04" db="EMBL/GenBank/DDBJ databases">
        <authorList>
            <person name="Chen Y."/>
            <person name="Shah S."/>
            <person name="Dougan E. K."/>
            <person name="Thang M."/>
            <person name="Chan C."/>
        </authorList>
    </citation>
    <scope>NUCLEOTIDE SEQUENCE [LARGE SCALE GENOMIC DNA]</scope>
</reference>
<evidence type="ECO:0000313" key="3">
    <source>
        <dbReference type="EMBL" id="CAI4002692.1"/>
    </source>
</evidence>
<dbReference type="EMBL" id="CAMXCT020003141">
    <property type="protein sequence ID" value="CAL1156067.1"/>
    <property type="molecule type" value="Genomic_DNA"/>
</dbReference>
<dbReference type="InterPro" id="IPR013762">
    <property type="entry name" value="Integrase-like_cat_sf"/>
</dbReference>
<dbReference type="Gene3D" id="1.10.443.10">
    <property type="entry name" value="Intergrase catalytic core"/>
    <property type="match status" value="1"/>
</dbReference>
<keyword evidence="1" id="KW-0233">DNA recombination</keyword>
<organism evidence="3">
    <name type="scientific">Cladocopium goreaui</name>
    <dbReference type="NCBI Taxonomy" id="2562237"/>
    <lineage>
        <taxon>Eukaryota</taxon>
        <taxon>Sar</taxon>
        <taxon>Alveolata</taxon>
        <taxon>Dinophyceae</taxon>
        <taxon>Suessiales</taxon>
        <taxon>Symbiodiniaceae</taxon>
        <taxon>Cladocopium</taxon>
    </lineage>
</organism>
<accession>A0A9P1D1N9</accession>
<dbReference type="InterPro" id="IPR052055">
    <property type="entry name" value="Hepadnavirus_pol/RT"/>
</dbReference>
<reference evidence="3" key="1">
    <citation type="submission" date="2022-10" db="EMBL/GenBank/DDBJ databases">
        <authorList>
            <person name="Chen Y."/>
            <person name="Dougan E. K."/>
            <person name="Chan C."/>
            <person name="Rhodes N."/>
            <person name="Thang M."/>
        </authorList>
    </citation>
    <scope>NUCLEOTIDE SEQUENCE</scope>
</reference>
<dbReference type="GO" id="GO:0006310">
    <property type="term" value="P:DNA recombination"/>
    <property type="evidence" value="ECO:0007669"/>
    <property type="project" value="UniProtKB-KW"/>
</dbReference>
<dbReference type="EMBL" id="CAMXCT010003141">
    <property type="protein sequence ID" value="CAI4002692.1"/>
    <property type="molecule type" value="Genomic_DNA"/>
</dbReference>
<evidence type="ECO:0000256" key="2">
    <source>
        <dbReference type="SAM" id="MobiDB-lite"/>
    </source>
</evidence>
<evidence type="ECO:0000313" key="4">
    <source>
        <dbReference type="EMBL" id="CAL1156067.1"/>
    </source>
</evidence>
<feature type="region of interest" description="Disordered" evidence="2">
    <location>
        <begin position="440"/>
        <end position="524"/>
    </location>
</feature>
<dbReference type="GO" id="GO:0003677">
    <property type="term" value="F:DNA binding"/>
    <property type="evidence" value="ECO:0007669"/>
    <property type="project" value="InterPro"/>
</dbReference>
<dbReference type="PANTHER" id="PTHR33050:SF7">
    <property type="entry name" value="RIBONUCLEASE H"/>
    <property type="match status" value="1"/>
</dbReference>
<sequence>MGVQIALEKGERGSRVKWIGTTLELREKELMIGIQSKMLEEIETELKKWPNMGMIPIREVRRITGKLSWVAGVVPRVKWVVNALYSTMAAVQRDEEEGLEEKRVAQRADTRPKKGLIPFKRLKNPVDWVSRLMQRKDILLFRSEPFVEKKIQYGLVTDASPLGLGGILIRLSLDGERYEIVEAFEAEFKEEDAKLLNVAHGEASSQSVVETLAVLRGLHKWAANFKGRPILLRSDSTVALGVTKKTGSPSPQLNYLAAEISLMLELHRIQRVVVQHLRGADNKETDWLSRMHDRGDKPKSLEGVKIFRLAPCFTCKELFSLAPPGGEGQGSWAGDEQPADTFIGGDTEAQTEDMALALQGSLAITETKEPQTGSLWILKLWLGTVVLGFLAGAWYGQWLPRLCQKAWMGVRSKAKMVWTWGSMGWAKLHNRLEAQFTLGQNREKEGGQRGWLPWSSRKLGGGTQQTQVYQPKGISGQKEGKGGGKGREPKESRKSQGEACPAREHAGGVKDARGGKPQSARKRRVNWQGMTNLLSSKDWKRKAVANLRGKMFAKSTLASRASKRKRLCDILLKVKGEKDFFPLGSEELELVGAVLSEADLKAGEQYINEVKLMQLEAGWAWDEVLERQLAMVKRALRRDVGPDKRAKEVKPEGISVEDPKEVDKQGEGAPAFPKMSYVFAAVWMLRSGEVVGLDSGHLDLDPTDKKVSLLIPKSKMDQGKRGVKRTLTCCGHRPCKSTCPWRISVRVKNYMAGPNDEDPLIADGVGCRISRFQLVKSWVNHVDETMSGHSARRSGAMFYTRERWSLADLMFLGRWKSAAVFRYMEEAMAELPINESVKKERKIEPATTVVNVDEEDPPLVVKGPEIKSQGANKKPLWAISISSRGKVAHRVGKASWGMPIAEWTTICGWHFARNNARVELTRFKELHINCCQKCKGLHSLRDGVKGGVELAQLVEI</sequence>
<keyword evidence="5" id="KW-1185">Reference proteome</keyword>
<name>A0A9P1D1N9_9DINO</name>
<dbReference type="GO" id="GO:0015074">
    <property type="term" value="P:DNA integration"/>
    <property type="evidence" value="ECO:0007669"/>
    <property type="project" value="InterPro"/>
</dbReference>
<dbReference type="PANTHER" id="PTHR33050">
    <property type="entry name" value="REVERSE TRANSCRIPTASE DOMAIN-CONTAINING PROTEIN"/>
    <property type="match status" value="1"/>
</dbReference>
<dbReference type="EMBL" id="CAMXCT030003141">
    <property type="protein sequence ID" value="CAL4790004.1"/>
    <property type="molecule type" value="Genomic_DNA"/>
</dbReference>
<proteinExistence type="predicted"/>
<evidence type="ECO:0000313" key="5">
    <source>
        <dbReference type="Proteomes" id="UP001152797"/>
    </source>
</evidence>
<feature type="compositionally biased region" description="Basic and acidic residues" evidence="2">
    <location>
        <begin position="478"/>
        <end position="514"/>
    </location>
</feature>
<gene>
    <name evidence="3" type="ORF">C1SCF055_LOCUS28629</name>
</gene>
<dbReference type="InterPro" id="IPR011010">
    <property type="entry name" value="DNA_brk_join_enz"/>
</dbReference>
<dbReference type="CDD" id="cd09275">
    <property type="entry name" value="RNase_HI_RT_DIRS1"/>
    <property type="match status" value="1"/>
</dbReference>
<dbReference type="Proteomes" id="UP001152797">
    <property type="component" value="Unassembled WGS sequence"/>
</dbReference>
<feature type="compositionally biased region" description="Basic and acidic residues" evidence="2">
    <location>
        <begin position="642"/>
        <end position="666"/>
    </location>
</feature>
<comment type="caution">
    <text evidence="3">The sequence shown here is derived from an EMBL/GenBank/DDBJ whole genome shotgun (WGS) entry which is preliminary data.</text>
</comment>